<feature type="compositionally biased region" description="Acidic residues" evidence="1">
    <location>
        <begin position="531"/>
        <end position="552"/>
    </location>
</feature>
<evidence type="ECO:0000313" key="2">
    <source>
        <dbReference type="EMBL" id="KAK7030586.1"/>
    </source>
</evidence>
<organism evidence="2 3">
    <name type="scientific">Favolaschia claudopus</name>
    <dbReference type="NCBI Taxonomy" id="2862362"/>
    <lineage>
        <taxon>Eukaryota</taxon>
        <taxon>Fungi</taxon>
        <taxon>Dikarya</taxon>
        <taxon>Basidiomycota</taxon>
        <taxon>Agaricomycotina</taxon>
        <taxon>Agaricomycetes</taxon>
        <taxon>Agaricomycetidae</taxon>
        <taxon>Agaricales</taxon>
        <taxon>Marasmiineae</taxon>
        <taxon>Mycenaceae</taxon>
        <taxon>Favolaschia</taxon>
    </lineage>
</organism>
<gene>
    <name evidence="2" type="ORF">R3P38DRAFT_2774908</name>
</gene>
<feature type="compositionally biased region" description="Basic residues" evidence="1">
    <location>
        <begin position="569"/>
        <end position="579"/>
    </location>
</feature>
<dbReference type="EMBL" id="JAWWNJ010000025">
    <property type="protein sequence ID" value="KAK7030586.1"/>
    <property type="molecule type" value="Genomic_DNA"/>
</dbReference>
<comment type="caution">
    <text evidence="2">The sequence shown here is derived from an EMBL/GenBank/DDBJ whole genome shotgun (WGS) entry which is preliminary data.</text>
</comment>
<feature type="region of interest" description="Disordered" evidence="1">
    <location>
        <begin position="312"/>
        <end position="432"/>
    </location>
</feature>
<reference evidence="2 3" key="1">
    <citation type="journal article" date="2024" name="J Genomics">
        <title>Draft genome sequencing and assembly of Favolaschia claudopus CIRM-BRFM 2984 isolated from oak limbs.</title>
        <authorList>
            <person name="Navarro D."/>
            <person name="Drula E."/>
            <person name="Chaduli D."/>
            <person name="Cazenave R."/>
            <person name="Ahrendt S."/>
            <person name="Wang J."/>
            <person name="Lipzen A."/>
            <person name="Daum C."/>
            <person name="Barry K."/>
            <person name="Grigoriev I.V."/>
            <person name="Favel A."/>
            <person name="Rosso M.N."/>
            <person name="Martin F."/>
        </authorList>
    </citation>
    <scope>NUCLEOTIDE SEQUENCE [LARGE SCALE GENOMIC DNA]</scope>
    <source>
        <strain evidence="2 3">CIRM-BRFM 2984</strain>
    </source>
</reference>
<sequence length="767" mass="84970">MAKTKSTKKKGSDDAEPKKRGNPGDFHGARRVWLFNHLDDYCQQSANKTTRNWWADLWREYWRDFPWEIPLNQEPPEDLTGYGRPDAVLTQAEKDEKNKIQDETQTKIKRWLSYARRAKGGANPFSRWLAQLRRVEDRAPKRLATYQAYMQDEENNTRINELFEERYPDEVGKKGTIKFRGRIARELLEEEDEEIKEEYRQKVEEEFEEAMAEFKAGGAADTPAEAEEELRFEARERLAVTVQPLLDAIRAITGCQVLMIAGTVVDGKFDIRTMHAKAPGTPGLDFTQWDTVGYKKGVMDQWMRYLHAASQETEATGPKTARNADSSGPLPSDDDPVPSAGSSADDPAPSTDAENLPPTMPTTPPNDATVERGPSAAAGDSAAEGGGSGAVDSQTSSSTNEGEEGAADGGEGAGDEEDWDEEEEEDMDTIVGRLDGLSDVRSPLKRAVRAMSPNSAYARVDELRRRDAFFRIRESNIAQREEMLATMAPSQEVQDLIVELRNANKRPREGGDDVPSGKRVKTAAKDKGPADDEDYADDGEGDDDEGKGDEENGGGGGGEQGAAAVAPRPSRKPKGKRVRQSVEENGIPHWASTSRVQLLDGGGGEVWEAVVDLWWRLEVAADFKGPKKTDQIQAKGANASIRPAEVKGWVARARSGGPVPPVKDLMSFGSTWWKWWCAINPKWRTRLRDGHRLTQESNDSKSWDGLAKQTGPNGMLLALICLRWWKDASMEMPVRGDAGWEEAVKEVHWTLKELAAAGEREAKKSSA</sequence>
<evidence type="ECO:0000256" key="1">
    <source>
        <dbReference type="SAM" id="MobiDB-lite"/>
    </source>
</evidence>
<feature type="compositionally biased region" description="Low complexity" evidence="1">
    <location>
        <begin position="325"/>
        <end position="353"/>
    </location>
</feature>
<feature type="region of interest" description="Disordered" evidence="1">
    <location>
        <begin position="1"/>
        <end position="26"/>
    </location>
</feature>
<feature type="compositionally biased region" description="Acidic residues" evidence="1">
    <location>
        <begin position="413"/>
        <end position="428"/>
    </location>
</feature>
<accession>A0AAW0BUP6</accession>
<evidence type="ECO:0000313" key="3">
    <source>
        <dbReference type="Proteomes" id="UP001362999"/>
    </source>
</evidence>
<protein>
    <submittedName>
        <fullName evidence="2">Uncharacterized protein</fullName>
    </submittedName>
</protein>
<feature type="compositionally biased region" description="Polar residues" evidence="1">
    <location>
        <begin position="391"/>
        <end position="400"/>
    </location>
</feature>
<keyword evidence="3" id="KW-1185">Reference proteome</keyword>
<feature type="region of interest" description="Disordered" evidence="1">
    <location>
        <begin position="496"/>
        <end position="586"/>
    </location>
</feature>
<feature type="compositionally biased region" description="Basic and acidic residues" evidence="1">
    <location>
        <begin position="10"/>
        <end position="19"/>
    </location>
</feature>
<feature type="compositionally biased region" description="Low complexity" evidence="1">
    <location>
        <begin position="373"/>
        <end position="383"/>
    </location>
</feature>
<proteinExistence type="predicted"/>
<dbReference type="AlphaFoldDB" id="A0AAW0BUP6"/>
<name>A0AAW0BUP6_9AGAR</name>
<dbReference type="Proteomes" id="UP001362999">
    <property type="component" value="Unassembled WGS sequence"/>
</dbReference>